<dbReference type="GO" id="GO:0005737">
    <property type="term" value="C:cytoplasm"/>
    <property type="evidence" value="ECO:0007669"/>
    <property type="project" value="TreeGrafter"/>
</dbReference>
<evidence type="ECO:0000313" key="4">
    <source>
        <dbReference type="Proteomes" id="UP000322667"/>
    </source>
</evidence>
<feature type="compositionally biased region" description="Polar residues" evidence="1">
    <location>
        <begin position="713"/>
        <end position="722"/>
    </location>
</feature>
<dbReference type="Gene3D" id="1.10.510.10">
    <property type="entry name" value="Transferase(Phosphotransferase) domain 1"/>
    <property type="match status" value="1"/>
</dbReference>
<dbReference type="GO" id="GO:0005524">
    <property type="term" value="F:ATP binding"/>
    <property type="evidence" value="ECO:0007669"/>
    <property type="project" value="InterPro"/>
</dbReference>
<evidence type="ECO:0000313" key="3">
    <source>
        <dbReference type="EMBL" id="TYH55194.1"/>
    </source>
</evidence>
<accession>A0A5D2JL18</accession>
<name>A0A5D2JL18_GOSTO</name>
<sequence length="743" mass="86209">MEEFRQIGEVLGSLRTLMVLQGEFQVNRLQCCLLFDIFCLAFNVIAEEIRLNLEIEEKNIKWSPIDNPLRELQKIFKEGELYVKQCMDKKDWWVKAINLHQNKDSVELHIHNLLCHFPAFIEAIEMAGEIAGLDQYEIQRRRVTLTRKYDAEWNDPKLFQFRFRNQYLIPREICSRFESAWREDRWNLVEALREKKSSESVTKNQQRLASLLIRKIIGSEASNGELFPSSILYCGDYQVRRRLWGQYKEIQWLGDNFVLRNFFGDVEPLYSEISKLLSLTHPNILQYLCGFYDEEKKEVLLVLELMNKDLGSYMKENYGSRRRILFPLHVVVDLMLQIARGMEYLHSKKIYHGELNASNIFLKARNNVEGCFHLKISGYGLSDVKPRSSPNSSPRLCEPKPFIWYAPEVMIEQEQSSNGSSILKYSEKADVYSFGMLCFELLAGKQPFEGHVENMSRNILAGERPLFPYTVPKYIVNLTKKCWHTDPNQRPSFSSICRILRYIKKFLVMNPDHDYDQPEVQCPIEDYCEIETWFARKFTANETFNPLSVAQIPFQMFSYRLVEKDRNIMNTMDKNGELTIEGASTCRDDIVSIIEDPLTATSDTKSVGSDVKSRGSDTKSVYSDVRSVYSEVPERRTIRFRSPPKRLVSTKTLEKRVVMTKKNINVKAKKSSGAINGQSTRSSTLNRVHSTGVIRENRSSFSTGSCWEETEQPKQSESTTGVLSLPITPVKNYGKHNSTRYVL</sequence>
<dbReference type="InterPro" id="IPR000719">
    <property type="entry name" value="Prot_kinase_dom"/>
</dbReference>
<dbReference type="Proteomes" id="UP000322667">
    <property type="component" value="Chromosome D09"/>
</dbReference>
<dbReference type="InterPro" id="IPR050167">
    <property type="entry name" value="Ser_Thr_protein_kinase"/>
</dbReference>
<keyword evidence="4" id="KW-1185">Reference proteome</keyword>
<organism evidence="3 4">
    <name type="scientific">Gossypium tomentosum</name>
    <name type="common">Hawaiian cotton</name>
    <name type="synonym">Gossypium sandvicense</name>
    <dbReference type="NCBI Taxonomy" id="34277"/>
    <lineage>
        <taxon>Eukaryota</taxon>
        <taxon>Viridiplantae</taxon>
        <taxon>Streptophyta</taxon>
        <taxon>Embryophyta</taxon>
        <taxon>Tracheophyta</taxon>
        <taxon>Spermatophyta</taxon>
        <taxon>Magnoliopsida</taxon>
        <taxon>eudicotyledons</taxon>
        <taxon>Gunneridae</taxon>
        <taxon>Pentapetalae</taxon>
        <taxon>rosids</taxon>
        <taxon>malvids</taxon>
        <taxon>Malvales</taxon>
        <taxon>Malvaceae</taxon>
        <taxon>Malvoideae</taxon>
        <taxon>Gossypium</taxon>
    </lineage>
</organism>
<dbReference type="Pfam" id="PF07714">
    <property type="entry name" value="PK_Tyr_Ser-Thr"/>
    <property type="match status" value="1"/>
</dbReference>
<dbReference type="EMBL" id="CM017631">
    <property type="protein sequence ID" value="TYH55194.1"/>
    <property type="molecule type" value="Genomic_DNA"/>
</dbReference>
<gene>
    <name evidence="3" type="ORF">ES332_D09G220800v1</name>
</gene>
<dbReference type="InterPro" id="IPR001245">
    <property type="entry name" value="Ser-Thr/Tyr_kinase_cat_dom"/>
</dbReference>
<feature type="domain" description="Protein kinase" evidence="2">
    <location>
        <begin position="186"/>
        <end position="507"/>
    </location>
</feature>
<dbReference type="PANTHER" id="PTHR23257:SF935">
    <property type="entry name" value="PROTEIN KINASE FAMILY PROTEIN"/>
    <property type="match status" value="1"/>
</dbReference>
<dbReference type="SUPFAM" id="SSF56112">
    <property type="entry name" value="Protein kinase-like (PK-like)"/>
    <property type="match status" value="1"/>
</dbReference>
<dbReference type="InterPro" id="IPR011009">
    <property type="entry name" value="Kinase-like_dom_sf"/>
</dbReference>
<feature type="region of interest" description="Disordered" evidence="1">
    <location>
        <begin position="699"/>
        <end position="730"/>
    </location>
</feature>
<protein>
    <recommendedName>
        <fullName evidence="2">Protein kinase domain-containing protein</fullName>
    </recommendedName>
</protein>
<evidence type="ECO:0000259" key="2">
    <source>
        <dbReference type="PROSITE" id="PS50011"/>
    </source>
</evidence>
<dbReference type="PROSITE" id="PS50011">
    <property type="entry name" value="PROTEIN_KINASE_DOM"/>
    <property type="match status" value="1"/>
</dbReference>
<dbReference type="PANTHER" id="PTHR23257">
    <property type="entry name" value="SERINE-THREONINE PROTEIN KINASE"/>
    <property type="match status" value="1"/>
</dbReference>
<dbReference type="AlphaFoldDB" id="A0A5D2JL18"/>
<dbReference type="FunFam" id="1.10.510.10:FF:000778">
    <property type="entry name" value="Kinase family protein"/>
    <property type="match status" value="1"/>
</dbReference>
<proteinExistence type="predicted"/>
<evidence type="ECO:0000256" key="1">
    <source>
        <dbReference type="SAM" id="MobiDB-lite"/>
    </source>
</evidence>
<dbReference type="Pfam" id="PF06760">
    <property type="entry name" value="DUF1221"/>
    <property type="match status" value="1"/>
</dbReference>
<dbReference type="GO" id="GO:0004672">
    <property type="term" value="F:protein kinase activity"/>
    <property type="evidence" value="ECO:0007669"/>
    <property type="project" value="InterPro"/>
</dbReference>
<dbReference type="InterPro" id="IPR010632">
    <property type="entry name" value="DUF1221"/>
</dbReference>
<reference evidence="3 4" key="1">
    <citation type="submission" date="2019-07" db="EMBL/GenBank/DDBJ databases">
        <title>WGS assembly of Gossypium tomentosum.</title>
        <authorList>
            <person name="Chen Z.J."/>
            <person name="Sreedasyam A."/>
            <person name="Ando A."/>
            <person name="Song Q."/>
            <person name="De L."/>
            <person name="Hulse-Kemp A."/>
            <person name="Ding M."/>
            <person name="Ye W."/>
            <person name="Kirkbride R."/>
            <person name="Jenkins J."/>
            <person name="Plott C."/>
            <person name="Lovell J."/>
            <person name="Lin Y.-M."/>
            <person name="Vaughn R."/>
            <person name="Liu B."/>
            <person name="Li W."/>
            <person name="Simpson S."/>
            <person name="Scheffler B."/>
            <person name="Saski C."/>
            <person name="Grover C."/>
            <person name="Hu G."/>
            <person name="Conover J."/>
            <person name="Carlson J."/>
            <person name="Shu S."/>
            <person name="Boston L."/>
            <person name="Williams M."/>
            <person name="Peterson D."/>
            <person name="Mcgee K."/>
            <person name="Jones D."/>
            <person name="Wendel J."/>
            <person name="Stelly D."/>
            <person name="Grimwood J."/>
            <person name="Schmutz J."/>
        </authorList>
    </citation>
    <scope>NUCLEOTIDE SEQUENCE [LARGE SCALE GENOMIC DNA]</scope>
    <source>
        <strain evidence="3">7179.01</strain>
    </source>
</reference>
<dbReference type="GO" id="GO:0007165">
    <property type="term" value="P:signal transduction"/>
    <property type="evidence" value="ECO:0007669"/>
    <property type="project" value="TreeGrafter"/>
</dbReference>